<evidence type="ECO:0000259" key="2">
    <source>
        <dbReference type="Pfam" id="PF20152"/>
    </source>
</evidence>
<feature type="non-terminal residue" evidence="3">
    <location>
        <position position="158"/>
    </location>
</feature>
<protein>
    <recommendedName>
        <fullName evidence="2">DUF6534 domain-containing protein</fullName>
    </recommendedName>
</protein>
<dbReference type="OrthoDB" id="3265526at2759"/>
<feature type="transmembrane region" description="Helical" evidence="1">
    <location>
        <begin position="106"/>
        <end position="128"/>
    </location>
</feature>
<keyword evidence="1" id="KW-1133">Transmembrane helix</keyword>
<dbReference type="AlphaFoldDB" id="A0A067NRT2"/>
<accession>A0A067NRT2</accession>
<dbReference type="HOGENOM" id="CLU_046025_14_0_1"/>
<gene>
    <name evidence="3" type="ORF">PLEOSDRAFT_2726</name>
</gene>
<feature type="domain" description="DUF6534" evidence="2">
    <location>
        <begin position="71"/>
        <end position="156"/>
    </location>
</feature>
<keyword evidence="1" id="KW-0472">Membrane</keyword>
<evidence type="ECO:0000313" key="4">
    <source>
        <dbReference type="Proteomes" id="UP000027073"/>
    </source>
</evidence>
<keyword evidence="1" id="KW-0812">Transmembrane</keyword>
<feature type="transmembrane region" description="Helical" evidence="1">
    <location>
        <begin position="25"/>
        <end position="47"/>
    </location>
</feature>
<dbReference type="STRING" id="1137138.A0A067NRT2"/>
<name>A0A067NRT2_PLEO1</name>
<proteinExistence type="predicted"/>
<dbReference type="PANTHER" id="PTHR40465:SF1">
    <property type="entry name" value="DUF6534 DOMAIN-CONTAINING PROTEIN"/>
    <property type="match status" value="1"/>
</dbReference>
<dbReference type="EMBL" id="KL198007">
    <property type="protein sequence ID" value="KDQ29725.1"/>
    <property type="molecule type" value="Genomic_DNA"/>
</dbReference>
<dbReference type="VEuPathDB" id="FungiDB:PLEOSDRAFT_2726"/>
<evidence type="ECO:0000313" key="3">
    <source>
        <dbReference type="EMBL" id="KDQ29725.1"/>
    </source>
</evidence>
<dbReference type="Pfam" id="PF20152">
    <property type="entry name" value="DUF6534"/>
    <property type="match status" value="1"/>
</dbReference>
<reference evidence="4" key="1">
    <citation type="journal article" date="2014" name="Proc. Natl. Acad. Sci. U.S.A.">
        <title>Extensive sampling of basidiomycete genomes demonstrates inadequacy of the white-rot/brown-rot paradigm for wood decay fungi.</title>
        <authorList>
            <person name="Riley R."/>
            <person name="Salamov A.A."/>
            <person name="Brown D.W."/>
            <person name="Nagy L.G."/>
            <person name="Floudas D."/>
            <person name="Held B.W."/>
            <person name="Levasseur A."/>
            <person name="Lombard V."/>
            <person name="Morin E."/>
            <person name="Otillar R."/>
            <person name="Lindquist E.A."/>
            <person name="Sun H."/>
            <person name="LaButti K.M."/>
            <person name="Schmutz J."/>
            <person name="Jabbour D."/>
            <person name="Luo H."/>
            <person name="Baker S.E."/>
            <person name="Pisabarro A.G."/>
            <person name="Walton J.D."/>
            <person name="Blanchette R.A."/>
            <person name="Henrissat B."/>
            <person name="Martin F."/>
            <person name="Cullen D."/>
            <person name="Hibbett D.S."/>
            <person name="Grigoriev I.V."/>
        </authorList>
    </citation>
    <scope>NUCLEOTIDE SEQUENCE [LARGE SCALE GENOMIC DNA]</scope>
    <source>
        <strain evidence="4">PC15</strain>
    </source>
</reference>
<dbReference type="InterPro" id="IPR045339">
    <property type="entry name" value="DUF6534"/>
</dbReference>
<feature type="transmembrane region" description="Helical" evidence="1">
    <location>
        <begin position="67"/>
        <end position="86"/>
    </location>
</feature>
<dbReference type="InParanoid" id="A0A067NRT2"/>
<evidence type="ECO:0000256" key="1">
    <source>
        <dbReference type="SAM" id="Phobius"/>
    </source>
</evidence>
<feature type="non-terminal residue" evidence="3">
    <location>
        <position position="1"/>
    </location>
</feature>
<sequence>VKVLISTPVQLFLAWRISVLTSSKIVAIFISLLAITSLGGGIAMSALVILNPDFARFETFYPATGTWLGSSALADVIISTALVMTLRRKRTGMQVTDNIINKIMTFTIQTGFVTAVFAIADVVLALTLRDSGFNFIPDFMLSKLYSNTLIASLNARVD</sequence>
<organism evidence="3 4">
    <name type="scientific">Pleurotus ostreatus (strain PC15)</name>
    <name type="common">Oyster mushroom</name>
    <dbReference type="NCBI Taxonomy" id="1137138"/>
    <lineage>
        <taxon>Eukaryota</taxon>
        <taxon>Fungi</taxon>
        <taxon>Dikarya</taxon>
        <taxon>Basidiomycota</taxon>
        <taxon>Agaricomycotina</taxon>
        <taxon>Agaricomycetes</taxon>
        <taxon>Agaricomycetidae</taxon>
        <taxon>Agaricales</taxon>
        <taxon>Pleurotineae</taxon>
        <taxon>Pleurotaceae</taxon>
        <taxon>Pleurotus</taxon>
    </lineage>
</organism>
<dbReference type="PANTHER" id="PTHR40465">
    <property type="entry name" value="CHROMOSOME 1, WHOLE GENOME SHOTGUN SEQUENCE"/>
    <property type="match status" value="1"/>
</dbReference>
<dbReference type="Proteomes" id="UP000027073">
    <property type="component" value="Unassembled WGS sequence"/>
</dbReference>